<comment type="caution">
    <text evidence="1">The sequence shown here is derived from an EMBL/GenBank/DDBJ whole genome shotgun (WGS) entry which is preliminary data.</text>
</comment>
<organism evidence="1 2">
    <name type="scientific">Parelaphostrongylus tenuis</name>
    <name type="common">Meningeal worm</name>
    <dbReference type="NCBI Taxonomy" id="148309"/>
    <lineage>
        <taxon>Eukaryota</taxon>
        <taxon>Metazoa</taxon>
        <taxon>Ecdysozoa</taxon>
        <taxon>Nematoda</taxon>
        <taxon>Chromadorea</taxon>
        <taxon>Rhabditida</taxon>
        <taxon>Rhabditina</taxon>
        <taxon>Rhabditomorpha</taxon>
        <taxon>Strongyloidea</taxon>
        <taxon>Metastrongylidae</taxon>
        <taxon>Parelaphostrongylus</taxon>
    </lineage>
</organism>
<dbReference type="AlphaFoldDB" id="A0AAD5RC50"/>
<dbReference type="Proteomes" id="UP001196413">
    <property type="component" value="Unassembled WGS sequence"/>
</dbReference>
<reference evidence="1" key="1">
    <citation type="submission" date="2021-06" db="EMBL/GenBank/DDBJ databases">
        <title>Parelaphostrongylus tenuis whole genome reference sequence.</title>
        <authorList>
            <person name="Garwood T.J."/>
            <person name="Larsen P.A."/>
            <person name="Fountain-Jones N.M."/>
            <person name="Garbe J.R."/>
            <person name="Macchietto M.G."/>
            <person name="Kania S.A."/>
            <person name="Gerhold R.W."/>
            <person name="Richards J.E."/>
            <person name="Wolf T.M."/>
        </authorList>
    </citation>
    <scope>NUCLEOTIDE SEQUENCE</scope>
    <source>
        <strain evidence="1">MNPRO001-30</strain>
        <tissue evidence="1">Meninges</tissue>
    </source>
</reference>
<protein>
    <submittedName>
        <fullName evidence="1">Uncharacterized protein</fullName>
    </submittedName>
</protein>
<evidence type="ECO:0000313" key="1">
    <source>
        <dbReference type="EMBL" id="KAJ1373316.1"/>
    </source>
</evidence>
<name>A0AAD5RC50_PARTN</name>
<dbReference type="EMBL" id="JAHQIW010007263">
    <property type="protein sequence ID" value="KAJ1373316.1"/>
    <property type="molecule type" value="Genomic_DNA"/>
</dbReference>
<keyword evidence="2" id="KW-1185">Reference proteome</keyword>
<gene>
    <name evidence="1" type="ORF">KIN20_035685</name>
</gene>
<evidence type="ECO:0000313" key="2">
    <source>
        <dbReference type="Proteomes" id="UP001196413"/>
    </source>
</evidence>
<sequence>MIITYLDTGRPVFTGSPGLSTVSIRFSLAQLSSMAMVCFEHGDVRECPFREFRLVAIRGFMWLTLSSKTSTHRLRVLQEGTYSFRESTSPFFSSVCHVFLLKDQSSTSRLDVVSAG</sequence>
<accession>A0AAD5RC50</accession>
<proteinExistence type="predicted"/>